<name>A0A345Z407_9MOLU</name>
<feature type="domain" description="PhoU" evidence="1">
    <location>
        <begin position="119"/>
        <end position="206"/>
    </location>
</feature>
<gene>
    <name evidence="2" type="primary">phoU</name>
    <name evidence="2" type="ORF">SALLE_v1c06660</name>
</gene>
<evidence type="ECO:0000259" key="1">
    <source>
        <dbReference type="Pfam" id="PF01895"/>
    </source>
</evidence>
<dbReference type="InterPro" id="IPR028366">
    <property type="entry name" value="PhoU"/>
</dbReference>
<dbReference type="InterPro" id="IPR038078">
    <property type="entry name" value="PhoU-like_sf"/>
</dbReference>
<proteinExistence type="predicted"/>
<dbReference type="Proteomes" id="UP000254792">
    <property type="component" value="Chromosome"/>
</dbReference>
<reference evidence="2 3" key="1">
    <citation type="submission" date="2018-07" db="EMBL/GenBank/DDBJ databases">
        <title>Complete genome sequence of Spiroplasma alleghenense PLHS-1 (ATCC 51752).</title>
        <authorList>
            <person name="Chou L."/>
            <person name="Lee T.-Y."/>
            <person name="Tsai Y.-M."/>
            <person name="Kuo C.-H."/>
        </authorList>
    </citation>
    <scope>NUCLEOTIDE SEQUENCE [LARGE SCALE GENOMIC DNA]</scope>
    <source>
        <strain evidence="2 3">PLHS-1</strain>
    </source>
</reference>
<organism evidence="2 3">
    <name type="scientific">Spiroplasma alleghenense</name>
    <dbReference type="NCBI Taxonomy" id="216931"/>
    <lineage>
        <taxon>Bacteria</taxon>
        <taxon>Bacillati</taxon>
        <taxon>Mycoplasmatota</taxon>
        <taxon>Mollicutes</taxon>
        <taxon>Entomoplasmatales</taxon>
        <taxon>Spiroplasmataceae</taxon>
        <taxon>Spiroplasma</taxon>
    </lineage>
</organism>
<protein>
    <submittedName>
        <fullName evidence="2">Phosphate transport system regulator PhoU</fullName>
    </submittedName>
</protein>
<dbReference type="GO" id="GO:0045936">
    <property type="term" value="P:negative regulation of phosphate metabolic process"/>
    <property type="evidence" value="ECO:0007669"/>
    <property type="project" value="InterPro"/>
</dbReference>
<dbReference type="InterPro" id="IPR026022">
    <property type="entry name" value="PhoU_dom"/>
</dbReference>
<evidence type="ECO:0000313" key="2">
    <source>
        <dbReference type="EMBL" id="AXK51336.1"/>
    </source>
</evidence>
<dbReference type="NCBIfam" id="TIGR02135">
    <property type="entry name" value="phoU_full"/>
    <property type="match status" value="1"/>
</dbReference>
<accession>A0A345Z407</accession>
<dbReference type="Gene3D" id="1.20.58.220">
    <property type="entry name" value="Phosphate transport system protein phou homolog 2, domain 2"/>
    <property type="match status" value="1"/>
</dbReference>
<sequence>MSYNKILDNDVNVIKKDISNLVESTKSQYARAFEAMEKRDIELANKVIVGDKLIDQQQNKFTNMALWKIAKQQMVAGDLRLAVGSILISREIERIADYAKLVCMFYINYQPGEIEIGYISKIFDLVNQMLNFISTLFENYENDQRKKVLDLRKMLDTNLSELNDLLVSEIESSKKKASKQSIIFINAIRELRNLERAGDHLVNIEEILNFIRTGKFDEVFVDDVDFQ</sequence>
<dbReference type="EMBL" id="CP031376">
    <property type="protein sequence ID" value="AXK51336.1"/>
    <property type="molecule type" value="Genomic_DNA"/>
</dbReference>
<dbReference type="RefSeq" id="WP_162807947.1">
    <property type="nucleotide sequence ID" value="NZ_CP031376.1"/>
</dbReference>
<evidence type="ECO:0000313" key="3">
    <source>
        <dbReference type="Proteomes" id="UP000254792"/>
    </source>
</evidence>
<dbReference type="Pfam" id="PF01895">
    <property type="entry name" value="PhoU"/>
    <property type="match status" value="2"/>
</dbReference>
<dbReference type="SUPFAM" id="SSF109755">
    <property type="entry name" value="PhoU-like"/>
    <property type="match status" value="1"/>
</dbReference>
<dbReference type="PANTHER" id="PTHR42930">
    <property type="entry name" value="PHOSPHATE-SPECIFIC TRANSPORT SYSTEM ACCESSORY PROTEIN PHOU"/>
    <property type="match status" value="1"/>
</dbReference>
<dbReference type="PANTHER" id="PTHR42930:SF3">
    <property type="entry name" value="PHOSPHATE-SPECIFIC TRANSPORT SYSTEM ACCESSORY PROTEIN PHOU"/>
    <property type="match status" value="1"/>
</dbReference>
<dbReference type="GO" id="GO:0030643">
    <property type="term" value="P:intracellular phosphate ion homeostasis"/>
    <property type="evidence" value="ECO:0007669"/>
    <property type="project" value="InterPro"/>
</dbReference>
<keyword evidence="3" id="KW-1185">Reference proteome</keyword>
<dbReference type="AlphaFoldDB" id="A0A345Z407"/>
<dbReference type="KEGG" id="salx:SALLE_v1c06660"/>
<feature type="domain" description="PhoU" evidence="1">
    <location>
        <begin position="20"/>
        <end position="103"/>
    </location>
</feature>